<dbReference type="GO" id="GO:0000049">
    <property type="term" value="F:tRNA binding"/>
    <property type="evidence" value="ECO:0007669"/>
    <property type="project" value="UniProtKB-KW"/>
</dbReference>
<gene>
    <name evidence="9" type="primary">mnmA</name>
    <name evidence="12" type="ORF">SAMN02745150_00234</name>
</gene>
<dbReference type="EC" id="2.8.1.13" evidence="9"/>
<keyword evidence="6 9" id="KW-0694">RNA-binding</keyword>
<evidence type="ECO:0000256" key="8">
    <source>
        <dbReference type="ARBA" id="ARBA00051542"/>
    </source>
</evidence>
<dbReference type="CDD" id="cd01998">
    <property type="entry name" value="MnmA_TRMU-like"/>
    <property type="match status" value="1"/>
</dbReference>
<dbReference type="NCBIfam" id="NF001138">
    <property type="entry name" value="PRK00143.1"/>
    <property type="match status" value="1"/>
</dbReference>
<dbReference type="NCBIfam" id="TIGR00420">
    <property type="entry name" value="trmU"/>
    <property type="match status" value="1"/>
</dbReference>
<dbReference type="Proteomes" id="UP000240042">
    <property type="component" value="Unassembled WGS sequence"/>
</dbReference>
<dbReference type="InterPro" id="IPR046884">
    <property type="entry name" value="MnmA-like_central"/>
</dbReference>
<dbReference type="RefSeq" id="WP_092317445.1">
    <property type="nucleotide sequence ID" value="NZ_FOKY01000001.1"/>
</dbReference>
<feature type="region of interest" description="Interaction with tRNA" evidence="9">
    <location>
        <begin position="144"/>
        <end position="146"/>
    </location>
</feature>
<evidence type="ECO:0000256" key="4">
    <source>
        <dbReference type="ARBA" id="ARBA00022741"/>
    </source>
</evidence>
<dbReference type="InterPro" id="IPR023382">
    <property type="entry name" value="MnmA-like_central_sf"/>
</dbReference>
<evidence type="ECO:0000313" key="13">
    <source>
        <dbReference type="Proteomes" id="UP000240042"/>
    </source>
</evidence>
<evidence type="ECO:0000256" key="5">
    <source>
        <dbReference type="ARBA" id="ARBA00022840"/>
    </source>
</evidence>
<keyword evidence="3 9" id="KW-0819">tRNA processing</keyword>
<dbReference type="GO" id="GO:0002143">
    <property type="term" value="P:tRNA wobble position uridine thiolation"/>
    <property type="evidence" value="ECO:0007669"/>
    <property type="project" value="TreeGrafter"/>
</dbReference>
<protein>
    <recommendedName>
        <fullName evidence="9">tRNA-specific 2-thiouridylase MnmA</fullName>
        <ecNumber evidence="9">2.8.1.13</ecNumber>
    </recommendedName>
</protein>
<sequence length="354" mass="39569">MKKTVFVGMSGGIDSSATVKLLVDQGYQVIGLTFVGLGETGSRKCCSVDEIQSAKNVCAALEIEHKILDLKELFKAKVRNPFVQSYINGETPNPCMLCNRHIKFGALVEYALGEGADFVAMGHYCGIDNVDGEYLFRTGRDVEKDQSYFLAMIQPDVLEFLKFPLADMKKSEVRQIVAQAGIPIRSDKQESQDICFVPDNYRDYLRTEGVDTNEGTMLINEKPVARHDGVAFYSLGQRRGLGVSVGKKIFIRSIDAKKNIIVLGEKPSSREFTVSGMNIFSRKFKDGPWLIQTRYRSTRVPGVVNRISDDEWKVFLDTPQEIVSPGQYAVFYRDDHVYAGGKIKKVVLAEENGC</sequence>
<dbReference type="PANTHER" id="PTHR11933">
    <property type="entry name" value="TRNA 5-METHYLAMINOMETHYL-2-THIOURIDYLATE -METHYLTRANSFERASE"/>
    <property type="match status" value="1"/>
</dbReference>
<dbReference type="SUPFAM" id="SSF52402">
    <property type="entry name" value="Adenine nucleotide alpha hydrolases-like"/>
    <property type="match status" value="1"/>
</dbReference>
<accession>A0A1I1D202</accession>
<feature type="binding site" evidence="9">
    <location>
        <position position="34"/>
    </location>
    <ligand>
        <name>ATP</name>
        <dbReference type="ChEBI" id="CHEBI:30616"/>
    </ligand>
</feature>
<feature type="domain" description="tRNA-specific 2-thiouridylase MnmA-like C-terminal" evidence="10">
    <location>
        <begin position="270"/>
        <end position="343"/>
    </location>
</feature>
<feature type="site" description="Interaction with tRNA" evidence="9">
    <location>
        <position position="123"/>
    </location>
</feature>
<keyword evidence="4 9" id="KW-0547">Nucleotide-binding</keyword>
<comment type="catalytic activity">
    <reaction evidence="8 9">
        <text>S-sulfanyl-L-cysteinyl-[protein] + uridine(34) in tRNA + AH2 + ATP = 2-thiouridine(34) in tRNA + L-cysteinyl-[protein] + A + AMP + diphosphate + H(+)</text>
        <dbReference type="Rhea" id="RHEA:47032"/>
        <dbReference type="Rhea" id="RHEA-COMP:10131"/>
        <dbReference type="Rhea" id="RHEA-COMP:11726"/>
        <dbReference type="Rhea" id="RHEA-COMP:11727"/>
        <dbReference type="Rhea" id="RHEA-COMP:11728"/>
        <dbReference type="ChEBI" id="CHEBI:13193"/>
        <dbReference type="ChEBI" id="CHEBI:15378"/>
        <dbReference type="ChEBI" id="CHEBI:17499"/>
        <dbReference type="ChEBI" id="CHEBI:29950"/>
        <dbReference type="ChEBI" id="CHEBI:30616"/>
        <dbReference type="ChEBI" id="CHEBI:33019"/>
        <dbReference type="ChEBI" id="CHEBI:61963"/>
        <dbReference type="ChEBI" id="CHEBI:65315"/>
        <dbReference type="ChEBI" id="CHEBI:87170"/>
        <dbReference type="ChEBI" id="CHEBI:456215"/>
        <dbReference type="EC" id="2.8.1.13"/>
    </reaction>
</comment>
<feature type="binding site" evidence="9">
    <location>
        <begin position="8"/>
        <end position="15"/>
    </location>
    <ligand>
        <name>ATP</name>
        <dbReference type="ChEBI" id="CHEBI:30616"/>
    </ligand>
</feature>
<dbReference type="GO" id="GO:0103016">
    <property type="term" value="F:tRNA-uridine 2-sulfurtransferase activity"/>
    <property type="evidence" value="ECO:0007669"/>
    <property type="project" value="UniProtKB-EC"/>
</dbReference>
<feature type="active site" description="Nucleophile" evidence="9">
    <location>
        <position position="98"/>
    </location>
</feature>
<evidence type="ECO:0000256" key="9">
    <source>
        <dbReference type="HAMAP-Rule" id="MF_00144"/>
    </source>
</evidence>
<dbReference type="EMBL" id="FOKY01000001">
    <property type="protein sequence ID" value="SFB69019.1"/>
    <property type="molecule type" value="Genomic_DNA"/>
</dbReference>
<dbReference type="Gene3D" id="2.30.30.280">
    <property type="entry name" value="Adenine nucleotide alpha hydrolases-like domains"/>
    <property type="match status" value="1"/>
</dbReference>
<keyword evidence="9" id="KW-0963">Cytoplasm</keyword>
<dbReference type="InterPro" id="IPR014729">
    <property type="entry name" value="Rossmann-like_a/b/a_fold"/>
</dbReference>
<keyword evidence="2 9" id="KW-0808">Transferase</keyword>
<feature type="active site" description="Cysteine persulfide intermediate" evidence="9">
    <location>
        <position position="195"/>
    </location>
</feature>
<evidence type="ECO:0000256" key="1">
    <source>
        <dbReference type="ARBA" id="ARBA00022555"/>
    </source>
</evidence>
<feature type="disulfide bond" description="Alternate" evidence="9">
    <location>
        <begin position="98"/>
        <end position="195"/>
    </location>
</feature>
<dbReference type="GO" id="GO:0005524">
    <property type="term" value="F:ATP binding"/>
    <property type="evidence" value="ECO:0007669"/>
    <property type="project" value="UniProtKB-KW"/>
</dbReference>
<evidence type="ECO:0000313" key="12">
    <source>
        <dbReference type="EMBL" id="SFB69019.1"/>
    </source>
</evidence>
<evidence type="ECO:0000256" key="2">
    <source>
        <dbReference type="ARBA" id="ARBA00022679"/>
    </source>
</evidence>
<dbReference type="Gene3D" id="3.40.50.620">
    <property type="entry name" value="HUPs"/>
    <property type="match status" value="1"/>
</dbReference>
<comment type="caution">
    <text evidence="9">Lacks conserved residue(s) required for the propagation of feature annotation.</text>
</comment>
<dbReference type="Gene3D" id="2.40.30.10">
    <property type="entry name" value="Translation factors"/>
    <property type="match status" value="1"/>
</dbReference>
<dbReference type="InterPro" id="IPR004506">
    <property type="entry name" value="MnmA-like"/>
</dbReference>
<feature type="region of interest" description="Interaction with tRNA" evidence="9">
    <location>
        <begin position="294"/>
        <end position="295"/>
    </location>
</feature>
<dbReference type="HAMAP" id="MF_00144">
    <property type="entry name" value="tRNA_thiouridyl_MnmA"/>
    <property type="match status" value="1"/>
</dbReference>
<comment type="similarity">
    <text evidence="9">Belongs to the MnmA/TRMU family.</text>
</comment>
<organism evidence="12 13">
    <name type="scientific">Brevinema andersonii</name>
    <dbReference type="NCBI Taxonomy" id="34097"/>
    <lineage>
        <taxon>Bacteria</taxon>
        <taxon>Pseudomonadati</taxon>
        <taxon>Spirochaetota</taxon>
        <taxon>Spirochaetia</taxon>
        <taxon>Brevinematales</taxon>
        <taxon>Brevinemataceae</taxon>
        <taxon>Brevinema</taxon>
    </lineage>
</organism>
<dbReference type="InterPro" id="IPR046885">
    <property type="entry name" value="MnmA-like_C"/>
</dbReference>
<dbReference type="PANTHER" id="PTHR11933:SF5">
    <property type="entry name" value="MITOCHONDRIAL TRNA-SPECIFIC 2-THIOURIDYLASE 1"/>
    <property type="match status" value="1"/>
</dbReference>
<dbReference type="Pfam" id="PF03054">
    <property type="entry name" value="tRNA_Me_trans"/>
    <property type="match status" value="1"/>
</dbReference>
<dbReference type="GO" id="GO:0005737">
    <property type="term" value="C:cytoplasm"/>
    <property type="evidence" value="ECO:0007669"/>
    <property type="project" value="UniProtKB-SubCell"/>
</dbReference>
<name>A0A1I1D202_BREAD</name>
<feature type="site" description="Interaction with tRNA" evidence="9">
    <location>
        <position position="327"/>
    </location>
</feature>
<keyword evidence="7 9" id="KW-1015">Disulfide bond</keyword>
<dbReference type="STRING" id="34097.SAMN02745150_00234"/>
<dbReference type="Pfam" id="PF20259">
    <property type="entry name" value="tRNA_Me_trans_M"/>
    <property type="match status" value="1"/>
</dbReference>
<feature type="binding site" evidence="9">
    <location>
        <position position="122"/>
    </location>
    <ligand>
        <name>ATP</name>
        <dbReference type="ChEBI" id="CHEBI:30616"/>
    </ligand>
</feature>
<feature type="domain" description="tRNA-specific 2-thiouridylase MnmA-like central" evidence="11">
    <location>
        <begin position="220"/>
        <end position="264"/>
    </location>
</feature>
<keyword evidence="5 9" id="KW-0067">ATP-binding</keyword>
<evidence type="ECO:0000259" key="10">
    <source>
        <dbReference type="Pfam" id="PF20258"/>
    </source>
</evidence>
<dbReference type="AlphaFoldDB" id="A0A1I1D202"/>
<evidence type="ECO:0000256" key="3">
    <source>
        <dbReference type="ARBA" id="ARBA00022694"/>
    </source>
</evidence>
<evidence type="ECO:0000256" key="6">
    <source>
        <dbReference type="ARBA" id="ARBA00022884"/>
    </source>
</evidence>
<proteinExistence type="inferred from homology"/>
<evidence type="ECO:0000259" key="11">
    <source>
        <dbReference type="Pfam" id="PF20259"/>
    </source>
</evidence>
<keyword evidence="1 9" id="KW-0820">tRNA-binding</keyword>
<comment type="function">
    <text evidence="9">Catalyzes the 2-thiolation of uridine at the wobble position (U34) of tRNA, leading to the formation of s(2)U34.</text>
</comment>
<comment type="subcellular location">
    <subcellularLocation>
        <location evidence="9">Cytoplasm</location>
    </subcellularLocation>
</comment>
<dbReference type="Pfam" id="PF20258">
    <property type="entry name" value="tRNA_Me_trans_C"/>
    <property type="match status" value="1"/>
</dbReference>
<dbReference type="OrthoDB" id="9800696at2"/>
<keyword evidence="13" id="KW-1185">Reference proteome</keyword>
<evidence type="ECO:0000256" key="7">
    <source>
        <dbReference type="ARBA" id="ARBA00023157"/>
    </source>
</evidence>
<reference evidence="13" key="1">
    <citation type="submission" date="2016-10" db="EMBL/GenBank/DDBJ databases">
        <authorList>
            <person name="Varghese N."/>
            <person name="Submissions S."/>
        </authorList>
    </citation>
    <scope>NUCLEOTIDE SEQUENCE [LARGE SCALE GENOMIC DNA]</scope>
    <source>
        <strain evidence="13">ATCC 43811</strain>
    </source>
</reference>